<dbReference type="SUPFAM" id="SSF52172">
    <property type="entry name" value="CheY-like"/>
    <property type="match status" value="1"/>
</dbReference>
<dbReference type="Pfam" id="PF25601">
    <property type="entry name" value="AAA_lid_14"/>
    <property type="match status" value="1"/>
</dbReference>
<dbReference type="InterPro" id="IPR009057">
    <property type="entry name" value="Homeodomain-like_sf"/>
</dbReference>
<dbReference type="PROSITE" id="PS00676">
    <property type="entry name" value="SIGMA54_INTERACT_2"/>
    <property type="match status" value="1"/>
</dbReference>
<comment type="caution">
    <text evidence="5">Lacks conserved residue(s) required for the propagation of feature annotation.</text>
</comment>
<organism evidence="8 9">
    <name type="scientific">Candidatus Magnetobacterium bavaricum</name>
    <dbReference type="NCBI Taxonomy" id="29290"/>
    <lineage>
        <taxon>Bacteria</taxon>
        <taxon>Pseudomonadati</taxon>
        <taxon>Nitrospirota</taxon>
        <taxon>Thermodesulfovibrionia</taxon>
        <taxon>Thermodesulfovibrionales</taxon>
        <taxon>Candidatus Magnetobacteriaceae</taxon>
        <taxon>Candidatus Magnetobacterium</taxon>
    </lineage>
</organism>
<protein>
    <submittedName>
        <fullName evidence="8">Transcriptional regulatory protein ZraR</fullName>
    </submittedName>
</protein>
<keyword evidence="2" id="KW-0067">ATP-binding</keyword>
<dbReference type="SUPFAM" id="SSF52540">
    <property type="entry name" value="P-loop containing nucleoside triphosphate hydrolases"/>
    <property type="match status" value="1"/>
</dbReference>
<sequence length="464" mass="51756">MVNGRSDLEGITLLIVDDVSSSLGAIEGQFTESGGRVYRAGSVQEALGIVAEIHVDVVLTVAQRRQTDWGMLVEGFKTVNPTGLFYYIGNQYAETSIEMFSAGIEDYLDITIAPERFVRMVQMRLGSPPGKSTALTLIDPMVSRLRPYFRFRSPAMYRALENLPAMAASNQTILISGQTGTGKEMVAHAVHVLSKRADGPFVAVNCGAIPEGLIEDELFGHEKGAFTGALRMRRGKFEEADGGTLLLDEIGDMPLLLQVRLLRVLEDNRFYRVGGDAPVSFNVRIIAATRRELDKAVEEGVFRDDLYYRLNILRIHLPPLSQRPEDIAYLAFFFLARVFAEMNIAPPYPALSAATIDLIERLPWKGNVRELRNVMTRVAILLPPQIRLILPQHVLPHIEEKERHSFLSEYDKGGTGIFIPLGTPMRQVEEIVIEETLKSVGGNRSKAARLLNIGLRTLRRKLKE</sequence>
<dbReference type="Proteomes" id="UP000033423">
    <property type="component" value="Unassembled WGS sequence"/>
</dbReference>
<dbReference type="Gene3D" id="3.40.50.2300">
    <property type="match status" value="1"/>
</dbReference>
<evidence type="ECO:0000259" key="7">
    <source>
        <dbReference type="PROSITE" id="PS50110"/>
    </source>
</evidence>
<dbReference type="Gene3D" id="1.10.8.60">
    <property type="match status" value="1"/>
</dbReference>
<comment type="caution">
    <text evidence="8">The sequence shown here is derived from an EMBL/GenBank/DDBJ whole genome shotgun (WGS) entry which is preliminary data.</text>
</comment>
<dbReference type="Pfam" id="PF02954">
    <property type="entry name" value="HTH_8"/>
    <property type="match status" value="1"/>
</dbReference>
<dbReference type="Pfam" id="PF00158">
    <property type="entry name" value="Sigma54_activat"/>
    <property type="match status" value="1"/>
</dbReference>
<dbReference type="PROSITE" id="PS50110">
    <property type="entry name" value="RESPONSE_REGULATORY"/>
    <property type="match status" value="1"/>
</dbReference>
<dbReference type="GO" id="GO:0043565">
    <property type="term" value="F:sequence-specific DNA binding"/>
    <property type="evidence" value="ECO:0007669"/>
    <property type="project" value="InterPro"/>
</dbReference>
<dbReference type="InterPro" id="IPR003593">
    <property type="entry name" value="AAA+_ATPase"/>
</dbReference>
<dbReference type="PANTHER" id="PTHR32071">
    <property type="entry name" value="TRANSCRIPTIONAL REGULATORY PROTEIN"/>
    <property type="match status" value="1"/>
</dbReference>
<dbReference type="InterPro" id="IPR001789">
    <property type="entry name" value="Sig_transdc_resp-reg_receiver"/>
</dbReference>
<dbReference type="PROSITE" id="PS50045">
    <property type="entry name" value="SIGMA54_INTERACT_4"/>
    <property type="match status" value="1"/>
</dbReference>
<keyword evidence="1" id="KW-0547">Nucleotide-binding</keyword>
<dbReference type="FunFam" id="3.40.50.300:FF:000006">
    <property type="entry name" value="DNA-binding transcriptional regulator NtrC"/>
    <property type="match status" value="1"/>
</dbReference>
<evidence type="ECO:0000256" key="2">
    <source>
        <dbReference type="ARBA" id="ARBA00022840"/>
    </source>
</evidence>
<reference evidence="8 9" key="1">
    <citation type="submission" date="2015-02" db="EMBL/GenBank/DDBJ databases">
        <title>Single-cell genomics of uncultivated deep-branching MTB reveals a conserved set of magnetosome genes.</title>
        <authorList>
            <person name="Kolinko S."/>
            <person name="Richter M."/>
            <person name="Glockner F.O."/>
            <person name="Brachmann A."/>
            <person name="Schuler D."/>
        </authorList>
    </citation>
    <scope>NUCLEOTIDE SEQUENCE [LARGE SCALE GENOMIC DNA]</scope>
    <source>
        <strain evidence="8">TM-1</strain>
    </source>
</reference>
<keyword evidence="4" id="KW-0804">Transcription</keyword>
<evidence type="ECO:0000256" key="1">
    <source>
        <dbReference type="ARBA" id="ARBA00022741"/>
    </source>
</evidence>
<evidence type="ECO:0000256" key="4">
    <source>
        <dbReference type="ARBA" id="ARBA00023163"/>
    </source>
</evidence>
<keyword evidence="9" id="KW-1185">Reference proteome</keyword>
<evidence type="ECO:0000313" key="9">
    <source>
        <dbReference type="Proteomes" id="UP000033423"/>
    </source>
</evidence>
<dbReference type="CDD" id="cd00009">
    <property type="entry name" value="AAA"/>
    <property type="match status" value="1"/>
</dbReference>
<dbReference type="InterPro" id="IPR025662">
    <property type="entry name" value="Sigma_54_int_dom_ATP-bd_1"/>
</dbReference>
<dbReference type="PROSITE" id="PS00675">
    <property type="entry name" value="SIGMA54_INTERACT_1"/>
    <property type="match status" value="1"/>
</dbReference>
<name>A0A0F3GI25_9BACT</name>
<dbReference type="GO" id="GO:0006355">
    <property type="term" value="P:regulation of DNA-templated transcription"/>
    <property type="evidence" value="ECO:0007669"/>
    <property type="project" value="InterPro"/>
</dbReference>
<dbReference type="Gene3D" id="3.40.50.300">
    <property type="entry name" value="P-loop containing nucleotide triphosphate hydrolases"/>
    <property type="match status" value="1"/>
</dbReference>
<dbReference type="Gene3D" id="1.10.10.60">
    <property type="entry name" value="Homeodomain-like"/>
    <property type="match status" value="1"/>
</dbReference>
<accession>A0A0F3GI25</accession>
<dbReference type="PRINTS" id="PR01590">
    <property type="entry name" value="HTHFIS"/>
</dbReference>
<feature type="domain" description="Sigma-54 factor interaction" evidence="6">
    <location>
        <begin position="149"/>
        <end position="380"/>
    </location>
</feature>
<dbReference type="InterPro" id="IPR002078">
    <property type="entry name" value="Sigma_54_int"/>
</dbReference>
<dbReference type="GO" id="GO:0005524">
    <property type="term" value="F:ATP binding"/>
    <property type="evidence" value="ECO:0007669"/>
    <property type="project" value="UniProtKB-KW"/>
</dbReference>
<dbReference type="InterPro" id="IPR002197">
    <property type="entry name" value="HTH_Fis"/>
</dbReference>
<dbReference type="InterPro" id="IPR027417">
    <property type="entry name" value="P-loop_NTPase"/>
</dbReference>
<proteinExistence type="predicted"/>
<dbReference type="InterPro" id="IPR025943">
    <property type="entry name" value="Sigma_54_int_dom_ATP-bd_2"/>
</dbReference>
<dbReference type="AlphaFoldDB" id="A0A0F3GI25"/>
<dbReference type="EMBL" id="LACI01002633">
    <property type="protein sequence ID" value="KJU81595.1"/>
    <property type="molecule type" value="Genomic_DNA"/>
</dbReference>
<evidence type="ECO:0000256" key="5">
    <source>
        <dbReference type="PROSITE-ProRule" id="PRU00169"/>
    </source>
</evidence>
<dbReference type="InterPro" id="IPR011006">
    <property type="entry name" value="CheY-like_superfamily"/>
</dbReference>
<dbReference type="SMART" id="SM00382">
    <property type="entry name" value="AAA"/>
    <property type="match status" value="1"/>
</dbReference>
<dbReference type="SUPFAM" id="SSF46689">
    <property type="entry name" value="Homeodomain-like"/>
    <property type="match status" value="1"/>
</dbReference>
<evidence type="ECO:0000259" key="6">
    <source>
        <dbReference type="PROSITE" id="PS50045"/>
    </source>
</evidence>
<dbReference type="GO" id="GO:0000160">
    <property type="term" value="P:phosphorelay signal transduction system"/>
    <property type="evidence" value="ECO:0007669"/>
    <property type="project" value="InterPro"/>
</dbReference>
<evidence type="ECO:0000256" key="3">
    <source>
        <dbReference type="ARBA" id="ARBA00023015"/>
    </source>
</evidence>
<keyword evidence="3" id="KW-0805">Transcription regulation</keyword>
<evidence type="ECO:0000313" key="8">
    <source>
        <dbReference type="EMBL" id="KJU81595.1"/>
    </source>
</evidence>
<feature type="domain" description="Response regulatory" evidence="7">
    <location>
        <begin position="12"/>
        <end position="125"/>
    </location>
</feature>
<dbReference type="InterPro" id="IPR058031">
    <property type="entry name" value="AAA_lid_NorR"/>
</dbReference>
<gene>
    <name evidence="8" type="ORF">MBAV_006221</name>
</gene>